<dbReference type="GO" id="GO:0000462">
    <property type="term" value="P:maturation of SSU-rRNA from tricistronic rRNA transcript (SSU-rRNA, 5.8S rRNA, LSU-rRNA)"/>
    <property type="evidence" value="ECO:0007669"/>
    <property type="project" value="TreeGrafter"/>
</dbReference>
<dbReference type="AlphaFoldDB" id="A0A9D5CMN3"/>
<feature type="compositionally biased region" description="Basic and acidic residues" evidence="4">
    <location>
        <begin position="126"/>
        <end position="137"/>
    </location>
</feature>
<evidence type="ECO:0000256" key="1">
    <source>
        <dbReference type="ARBA" id="ARBA00004123"/>
    </source>
</evidence>
<reference evidence="6" key="2">
    <citation type="journal article" date="2022" name="Hortic Res">
        <title>The genome of Dioscorea zingiberensis sheds light on the biosynthesis, origin and evolution of the medicinally important diosgenin saponins.</title>
        <authorList>
            <person name="Li Y."/>
            <person name="Tan C."/>
            <person name="Li Z."/>
            <person name="Guo J."/>
            <person name="Li S."/>
            <person name="Chen X."/>
            <person name="Wang C."/>
            <person name="Dai X."/>
            <person name="Yang H."/>
            <person name="Song W."/>
            <person name="Hou L."/>
            <person name="Xu J."/>
            <person name="Tong Z."/>
            <person name="Xu A."/>
            <person name="Yuan X."/>
            <person name="Wang W."/>
            <person name="Yang Q."/>
            <person name="Chen L."/>
            <person name="Sun Z."/>
            <person name="Wang K."/>
            <person name="Pan B."/>
            <person name="Chen J."/>
            <person name="Bao Y."/>
            <person name="Liu F."/>
            <person name="Qi X."/>
            <person name="Gang D.R."/>
            <person name="Wen J."/>
            <person name="Li J."/>
        </authorList>
    </citation>
    <scope>NUCLEOTIDE SEQUENCE</scope>
    <source>
        <strain evidence="6">Dzin_1.0</strain>
    </source>
</reference>
<dbReference type="InterPro" id="IPR024964">
    <property type="entry name" value="CTLH/CRA"/>
</dbReference>
<dbReference type="InterPro" id="IPR018972">
    <property type="entry name" value="Sas10_C_dom"/>
</dbReference>
<dbReference type="EMBL" id="JAGGNH010000004">
    <property type="protein sequence ID" value="KAJ0976070.1"/>
    <property type="molecule type" value="Genomic_DNA"/>
</dbReference>
<feature type="compositionally biased region" description="Low complexity" evidence="4">
    <location>
        <begin position="238"/>
        <end position="250"/>
    </location>
</feature>
<feature type="region of interest" description="Disordered" evidence="4">
    <location>
        <begin position="234"/>
        <end position="260"/>
    </location>
</feature>
<feature type="compositionally biased region" description="Basic residues" evidence="4">
    <location>
        <begin position="1"/>
        <end position="16"/>
    </location>
</feature>
<evidence type="ECO:0000313" key="7">
    <source>
        <dbReference type="Proteomes" id="UP001085076"/>
    </source>
</evidence>
<feature type="region of interest" description="Disordered" evidence="4">
    <location>
        <begin position="117"/>
        <end position="140"/>
    </location>
</feature>
<dbReference type="PROSITE" id="PS50897">
    <property type="entry name" value="CTLH"/>
    <property type="match status" value="1"/>
</dbReference>
<comment type="caution">
    <text evidence="6">The sequence shown here is derived from an EMBL/GenBank/DDBJ whole genome shotgun (WGS) entry which is preliminary data.</text>
</comment>
<dbReference type="PANTHER" id="PTHR13237:SF8">
    <property type="entry name" value="SOMETHING ABOUT SILENCING PROTEIN 10"/>
    <property type="match status" value="1"/>
</dbReference>
<dbReference type="PROSITE" id="PS50896">
    <property type="entry name" value="LISH"/>
    <property type="match status" value="1"/>
</dbReference>
<evidence type="ECO:0000313" key="6">
    <source>
        <dbReference type="EMBL" id="KAJ0976070.1"/>
    </source>
</evidence>
<feature type="region of interest" description="Disordered" evidence="4">
    <location>
        <begin position="165"/>
        <end position="210"/>
    </location>
</feature>
<dbReference type="SMART" id="SM00667">
    <property type="entry name" value="LisH"/>
    <property type="match status" value="1"/>
</dbReference>
<evidence type="ECO:0000256" key="3">
    <source>
        <dbReference type="ARBA" id="ARBA00023242"/>
    </source>
</evidence>
<dbReference type="GO" id="GO:0032040">
    <property type="term" value="C:small-subunit processome"/>
    <property type="evidence" value="ECO:0007669"/>
    <property type="project" value="TreeGrafter"/>
</dbReference>
<dbReference type="SMART" id="SM00668">
    <property type="entry name" value="CTLH"/>
    <property type="match status" value="1"/>
</dbReference>
<dbReference type="SMART" id="SM00757">
    <property type="entry name" value="CRA"/>
    <property type="match status" value="1"/>
</dbReference>
<comment type="similarity">
    <text evidence="2">Belongs to the SAS10 family.</text>
</comment>
<dbReference type="Pfam" id="PF10607">
    <property type="entry name" value="CTLH"/>
    <property type="match status" value="1"/>
</dbReference>
<reference evidence="6" key="1">
    <citation type="submission" date="2021-03" db="EMBL/GenBank/DDBJ databases">
        <authorList>
            <person name="Li Z."/>
            <person name="Yang C."/>
        </authorList>
    </citation>
    <scope>NUCLEOTIDE SEQUENCE</scope>
    <source>
        <strain evidence="6">Dzin_1.0</strain>
        <tissue evidence="6">Leaf</tissue>
    </source>
</reference>
<evidence type="ECO:0000256" key="2">
    <source>
        <dbReference type="ARBA" id="ARBA00010979"/>
    </source>
</evidence>
<dbReference type="InterPro" id="IPR006595">
    <property type="entry name" value="CTLH_C"/>
</dbReference>
<name>A0A9D5CMN3_9LILI</name>
<dbReference type="OrthoDB" id="2415936at2759"/>
<dbReference type="Pfam" id="PF08513">
    <property type="entry name" value="LisH"/>
    <property type="match status" value="1"/>
</dbReference>
<dbReference type="InterPro" id="IPR013144">
    <property type="entry name" value="CRA_dom"/>
</dbReference>
<evidence type="ECO:0000256" key="4">
    <source>
        <dbReference type="SAM" id="MobiDB-lite"/>
    </source>
</evidence>
<feature type="domain" description="CTLH" evidence="5">
    <location>
        <begin position="584"/>
        <end position="641"/>
    </location>
</feature>
<feature type="region of interest" description="Disordered" evidence="4">
    <location>
        <begin position="1"/>
        <end position="22"/>
    </location>
</feature>
<comment type="subcellular location">
    <subcellularLocation>
        <location evidence="1">Nucleus</location>
    </subcellularLocation>
</comment>
<gene>
    <name evidence="6" type="ORF">J5N97_018035</name>
</gene>
<keyword evidence="3" id="KW-0539">Nucleus</keyword>
<evidence type="ECO:0000259" key="5">
    <source>
        <dbReference type="PROSITE" id="PS50897"/>
    </source>
</evidence>
<sequence length="749" mass="86021">MGRGSKRPRRLPKSAKKTSTIDDEIDASEFARTQKFLKQKFGGYDDEIYDDDDDEEDYEEQRKAAWGGRKSWYYGADNVDYELQSSDEDILLEEEAEAVRMQKEKAKFLTLEDFGLEEDDEVGSDSDSKEKKQEMKQIESNLRTQVDKNFIKKVATKSTDKLVNQSEVTNVPTKTHESPVKVSTHSAIDGSLKKKRNKHANQKDQNDRVGLQSMEMLKVRADLEAKLKQEGLYNNVMNSKNGSNQKNSSKPINKHLETRDDFDDEVQLEQMVENTTSLSKLIPNNGNKPKVKISTHSAIDGSSEEKHNKYSKLSMEMLKVFSGDDDVPMRDSIGERRRKHELRVLARARTVSMDDEKKAMDIDDETTDPEDDFYKEVKRQRMEKLKAKAALYSRTPRIPVAPPTLGTEQDGRPVRRPITDEMWKNRGLTRYRKKLTKNPRKKYKTKHQKAVMRRKGQVPDIRRPYGPYGGEATGINPYISRSVRSGTFIDESHRRLTIGHGVRHRTVMSHFSIALRILDLFQGMATSKKVITREEWERKLRDVKIRKQDMNKLVMNFLVTEGYVEAADKFRIESGTEPDIDLATITDRMAVKKAVQSGDVVDAIEKVNDLNPEILDTNPQLYFHLQQQRLIELIRVGKVEEALEFAQEELAPRGEENQCFLDELERTVALLAFEDVKNCPYGELLDLSQRLKTASEVNAAILTSQSHEKEPKLPSLLKMLIWAQNQLDEKAVYPHITDLVKATIEDPPN</sequence>
<dbReference type="Proteomes" id="UP001085076">
    <property type="component" value="Miscellaneous, Linkage group lg04"/>
</dbReference>
<organism evidence="6 7">
    <name type="scientific">Dioscorea zingiberensis</name>
    <dbReference type="NCBI Taxonomy" id="325984"/>
    <lineage>
        <taxon>Eukaryota</taxon>
        <taxon>Viridiplantae</taxon>
        <taxon>Streptophyta</taxon>
        <taxon>Embryophyta</taxon>
        <taxon>Tracheophyta</taxon>
        <taxon>Spermatophyta</taxon>
        <taxon>Magnoliopsida</taxon>
        <taxon>Liliopsida</taxon>
        <taxon>Dioscoreales</taxon>
        <taxon>Dioscoreaceae</taxon>
        <taxon>Dioscorea</taxon>
    </lineage>
</organism>
<proteinExistence type="inferred from homology"/>
<protein>
    <recommendedName>
        <fullName evidence="5">CTLH domain-containing protein</fullName>
    </recommendedName>
</protein>
<accession>A0A9D5CMN3</accession>
<dbReference type="PANTHER" id="PTHR13237">
    <property type="entry name" value="SOMETHING ABOUT SILENCING PROTEIN 10-RELATED"/>
    <property type="match status" value="1"/>
</dbReference>
<dbReference type="Pfam" id="PF09368">
    <property type="entry name" value="Sas10"/>
    <property type="match status" value="1"/>
</dbReference>
<dbReference type="InterPro" id="IPR006594">
    <property type="entry name" value="LisH"/>
</dbReference>
<keyword evidence="7" id="KW-1185">Reference proteome</keyword>